<feature type="region of interest" description="Disordered" evidence="1">
    <location>
        <begin position="1"/>
        <end position="23"/>
    </location>
</feature>
<dbReference type="GO" id="GO:0043856">
    <property type="term" value="F:anti-sigma factor antagonist activity"/>
    <property type="evidence" value="ECO:0007669"/>
    <property type="project" value="TreeGrafter"/>
</dbReference>
<dbReference type="CDD" id="cd07043">
    <property type="entry name" value="STAS_anti-anti-sigma_factors"/>
    <property type="match status" value="1"/>
</dbReference>
<dbReference type="Pfam" id="PF01740">
    <property type="entry name" value="STAS"/>
    <property type="match status" value="1"/>
</dbReference>
<dbReference type="PANTHER" id="PTHR33495">
    <property type="entry name" value="ANTI-SIGMA FACTOR ANTAGONIST TM_1081-RELATED-RELATED"/>
    <property type="match status" value="1"/>
</dbReference>
<reference evidence="3 4" key="1">
    <citation type="submission" date="2023-06" db="EMBL/GenBank/DDBJ databases">
        <authorList>
            <person name="Oyuntsetseg B."/>
            <person name="Kim S.B."/>
        </authorList>
    </citation>
    <scope>NUCLEOTIDE SEQUENCE [LARGE SCALE GENOMIC DNA]</scope>
    <source>
        <strain evidence="3 4">4-36</strain>
    </source>
</reference>
<gene>
    <name evidence="3" type="ORF">QRX60_30275</name>
</gene>
<protein>
    <submittedName>
        <fullName evidence="3">STAS domain-containing protein</fullName>
    </submittedName>
</protein>
<sequence>MIVNQPGNRAHHPANTLPGDTSPLRLRTEHLPAATVLTATGDIDLLSTDMLSTALAEAIRQEPPLLIVDLTSTSFLSGAGILVLLAAQALTGDATRLLVVASSRATWRPLHLTGADQLLSVHGTLHDVLPEPHRQRKGSDSPGDATRSAVSTRGERGAPRGA</sequence>
<dbReference type="KEGG" id="amog:QRX60_30275"/>
<dbReference type="PROSITE" id="PS50801">
    <property type="entry name" value="STAS"/>
    <property type="match status" value="1"/>
</dbReference>
<dbReference type="Proteomes" id="UP001239397">
    <property type="component" value="Chromosome"/>
</dbReference>
<evidence type="ECO:0000313" key="4">
    <source>
        <dbReference type="Proteomes" id="UP001239397"/>
    </source>
</evidence>
<dbReference type="InterPro" id="IPR036513">
    <property type="entry name" value="STAS_dom_sf"/>
</dbReference>
<feature type="compositionally biased region" description="Basic and acidic residues" evidence="1">
    <location>
        <begin position="153"/>
        <end position="162"/>
    </location>
</feature>
<evidence type="ECO:0000256" key="1">
    <source>
        <dbReference type="SAM" id="MobiDB-lite"/>
    </source>
</evidence>
<feature type="domain" description="STAS" evidence="2">
    <location>
        <begin position="24"/>
        <end position="132"/>
    </location>
</feature>
<dbReference type="InterPro" id="IPR002645">
    <property type="entry name" value="STAS_dom"/>
</dbReference>
<evidence type="ECO:0000259" key="2">
    <source>
        <dbReference type="PROSITE" id="PS50801"/>
    </source>
</evidence>
<proteinExistence type="predicted"/>
<feature type="region of interest" description="Disordered" evidence="1">
    <location>
        <begin position="130"/>
        <end position="162"/>
    </location>
</feature>
<dbReference type="Gene3D" id="3.30.750.24">
    <property type="entry name" value="STAS domain"/>
    <property type="match status" value="1"/>
</dbReference>
<dbReference type="EMBL" id="CP127295">
    <property type="protein sequence ID" value="WIX98343.1"/>
    <property type="molecule type" value="Genomic_DNA"/>
</dbReference>
<organism evidence="3 4">
    <name type="scientific">Amycolatopsis mongoliensis</name>
    <dbReference type="NCBI Taxonomy" id="715475"/>
    <lineage>
        <taxon>Bacteria</taxon>
        <taxon>Bacillati</taxon>
        <taxon>Actinomycetota</taxon>
        <taxon>Actinomycetes</taxon>
        <taxon>Pseudonocardiales</taxon>
        <taxon>Pseudonocardiaceae</taxon>
        <taxon>Amycolatopsis</taxon>
    </lineage>
</organism>
<dbReference type="PANTHER" id="PTHR33495:SF13">
    <property type="entry name" value="ANTI-SIGMA-F FACTOR ANTAGONIST RSFB"/>
    <property type="match status" value="1"/>
</dbReference>
<name>A0A9Y2JJB2_9PSEU</name>
<dbReference type="AlphaFoldDB" id="A0A9Y2JJB2"/>
<keyword evidence="4" id="KW-1185">Reference proteome</keyword>
<dbReference type="SUPFAM" id="SSF52091">
    <property type="entry name" value="SpoIIaa-like"/>
    <property type="match status" value="1"/>
</dbReference>
<evidence type="ECO:0000313" key="3">
    <source>
        <dbReference type="EMBL" id="WIX98343.1"/>
    </source>
</evidence>
<feature type="compositionally biased region" description="Basic and acidic residues" evidence="1">
    <location>
        <begin position="130"/>
        <end position="139"/>
    </location>
</feature>
<accession>A0A9Y2JJB2</accession>